<dbReference type="AlphaFoldDB" id="A0A5N5SN36"/>
<name>A0A5N5SN36_9CRUS</name>
<dbReference type="EMBL" id="SEYY01023033">
    <property type="protein sequence ID" value="KAB7495128.1"/>
    <property type="molecule type" value="Genomic_DNA"/>
</dbReference>
<comment type="caution">
    <text evidence="1">The sequence shown here is derived from an EMBL/GenBank/DDBJ whole genome shotgun (WGS) entry which is preliminary data.</text>
</comment>
<keyword evidence="2" id="KW-1185">Reference proteome</keyword>
<sequence length="108" mass="12402">MWLFDGTQYDLGHDIEEGIFAAFLECQQWLYRATTVEPSTVGRFIDSGSLVTRTGGLDAVKRTLHFLGKVGRHEQEIIAALHRYHNAKPRKEFSLEGNKHFFTDKSNF</sequence>
<gene>
    <name evidence="1" type="ORF">Anas_09829</name>
</gene>
<accession>A0A5N5SN36</accession>
<proteinExistence type="predicted"/>
<protein>
    <submittedName>
        <fullName evidence="1">Uncharacterized protein</fullName>
    </submittedName>
</protein>
<reference evidence="1 2" key="1">
    <citation type="journal article" date="2019" name="PLoS Biol.">
        <title>Sex chromosomes control vertical transmission of feminizing Wolbachia symbionts in an isopod.</title>
        <authorList>
            <person name="Becking T."/>
            <person name="Chebbi M.A."/>
            <person name="Giraud I."/>
            <person name="Moumen B."/>
            <person name="Laverre T."/>
            <person name="Caubet Y."/>
            <person name="Peccoud J."/>
            <person name="Gilbert C."/>
            <person name="Cordaux R."/>
        </authorList>
    </citation>
    <scope>NUCLEOTIDE SEQUENCE [LARGE SCALE GENOMIC DNA]</scope>
    <source>
        <strain evidence="1">ANa2</strain>
        <tissue evidence="1">Whole body excluding digestive tract and cuticle</tissue>
    </source>
</reference>
<evidence type="ECO:0000313" key="1">
    <source>
        <dbReference type="EMBL" id="KAB7495128.1"/>
    </source>
</evidence>
<organism evidence="1 2">
    <name type="scientific">Armadillidium nasatum</name>
    <dbReference type="NCBI Taxonomy" id="96803"/>
    <lineage>
        <taxon>Eukaryota</taxon>
        <taxon>Metazoa</taxon>
        <taxon>Ecdysozoa</taxon>
        <taxon>Arthropoda</taxon>
        <taxon>Crustacea</taxon>
        <taxon>Multicrustacea</taxon>
        <taxon>Malacostraca</taxon>
        <taxon>Eumalacostraca</taxon>
        <taxon>Peracarida</taxon>
        <taxon>Isopoda</taxon>
        <taxon>Oniscidea</taxon>
        <taxon>Crinocheta</taxon>
        <taxon>Armadillidiidae</taxon>
        <taxon>Armadillidium</taxon>
    </lineage>
</organism>
<evidence type="ECO:0000313" key="2">
    <source>
        <dbReference type="Proteomes" id="UP000326759"/>
    </source>
</evidence>
<dbReference type="Proteomes" id="UP000326759">
    <property type="component" value="Unassembled WGS sequence"/>
</dbReference>
<dbReference type="OrthoDB" id="10024976at2759"/>